<keyword evidence="1" id="KW-0732">Signal</keyword>
<sequence>MKTAFASRLTVTLLFSVCYCDILDTPSTGRMSSALVAWFLSPSQDGLTRQNTTYLTGSKEFTGGVDGVMDTSGQGWLPVNIYVVVNGVGVAFLSVTLEIGA</sequence>
<gene>
    <name evidence="2" type="ORF">OUZ56_024446</name>
</gene>
<proteinExistence type="predicted"/>
<organism evidence="2 3">
    <name type="scientific">Daphnia magna</name>
    <dbReference type="NCBI Taxonomy" id="35525"/>
    <lineage>
        <taxon>Eukaryota</taxon>
        <taxon>Metazoa</taxon>
        <taxon>Ecdysozoa</taxon>
        <taxon>Arthropoda</taxon>
        <taxon>Crustacea</taxon>
        <taxon>Branchiopoda</taxon>
        <taxon>Diplostraca</taxon>
        <taxon>Cladocera</taxon>
        <taxon>Anomopoda</taxon>
        <taxon>Daphniidae</taxon>
        <taxon>Daphnia</taxon>
    </lineage>
</organism>
<dbReference type="EMBL" id="JAOYFB010000039">
    <property type="protein sequence ID" value="KAK4031004.1"/>
    <property type="molecule type" value="Genomic_DNA"/>
</dbReference>
<feature type="chain" id="PRO_5047441791" description="Secreted protein" evidence="1">
    <location>
        <begin position="21"/>
        <end position="101"/>
    </location>
</feature>
<accession>A0ABR0B141</accession>
<comment type="caution">
    <text evidence="2">The sequence shown here is derived from an EMBL/GenBank/DDBJ whole genome shotgun (WGS) entry which is preliminary data.</text>
</comment>
<protein>
    <recommendedName>
        <fullName evidence="4">Secreted protein</fullName>
    </recommendedName>
</protein>
<evidence type="ECO:0000256" key="1">
    <source>
        <dbReference type="SAM" id="SignalP"/>
    </source>
</evidence>
<dbReference type="Proteomes" id="UP001234178">
    <property type="component" value="Unassembled WGS sequence"/>
</dbReference>
<evidence type="ECO:0008006" key="4">
    <source>
        <dbReference type="Google" id="ProtNLM"/>
    </source>
</evidence>
<feature type="signal peptide" evidence="1">
    <location>
        <begin position="1"/>
        <end position="20"/>
    </location>
</feature>
<reference evidence="2 3" key="1">
    <citation type="journal article" date="2023" name="Nucleic Acids Res.">
        <title>The hologenome of Daphnia magna reveals possible DNA methylation and microbiome-mediated evolution of the host genome.</title>
        <authorList>
            <person name="Chaturvedi A."/>
            <person name="Li X."/>
            <person name="Dhandapani V."/>
            <person name="Marshall H."/>
            <person name="Kissane S."/>
            <person name="Cuenca-Cambronero M."/>
            <person name="Asole G."/>
            <person name="Calvet F."/>
            <person name="Ruiz-Romero M."/>
            <person name="Marangio P."/>
            <person name="Guigo R."/>
            <person name="Rago D."/>
            <person name="Mirbahai L."/>
            <person name="Eastwood N."/>
            <person name="Colbourne J.K."/>
            <person name="Zhou J."/>
            <person name="Mallon E."/>
            <person name="Orsini L."/>
        </authorList>
    </citation>
    <scope>NUCLEOTIDE SEQUENCE [LARGE SCALE GENOMIC DNA]</scope>
    <source>
        <strain evidence="2">LRV0_1</strain>
    </source>
</reference>
<evidence type="ECO:0000313" key="3">
    <source>
        <dbReference type="Proteomes" id="UP001234178"/>
    </source>
</evidence>
<name>A0ABR0B141_9CRUS</name>
<evidence type="ECO:0000313" key="2">
    <source>
        <dbReference type="EMBL" id="KAK4031004.1"/>
    </source>
</evidence>
<keyword evidence="3" id="KW-1185">Reference proteome</keyword>